<evidence type="ECO:0000313" key="4">
    <source>
        <dbReference type="Proteomes" id="UP000019443"/>
    </source>
</evidence>
<comment type="caution">
    <text evidence="3">The sequence shown here is derived from an EMBL/GenBank/DDBJ whole genome shotgun (WGS) entry which is preliminary data.</text>
</comment>
<proteinExistence type="predicted"/>
<reference evidence="3" key="1">
    <citation type="submission" date="2013-11" db="EMBL/GenBank/DDBJ databases">
        <title>Draft genome sequence of the broad-host-range Rhizobium sp. LPU83 strain, a member of the low-genetic diversity Oregon-like Rhizobium sp. group.</title>
        <authorList>
            <person name="Wibberg D."/>
            <person name="Puehler A."/>
            <person name="Schlueter A."/>
        </authorList>
    </citation>
    <scope>NUCLEOTIDE SEQUENCE [LARGE SCALE GENOMIC DNA]</scope>
    <source>
        <strain evidence="3">LPU83</strain>
        <plasmid evidence="3">pLPU83b</plasmid>
    </source>
</reference>
<dbReference type="SUPFAM" id="SSF52172">
    <property type="entry name" value="CheY-like"/>
    <property type="match status" value="1"/>
</dbReference>
<evidence type="ECO:0000256" key="1">
    <source>
        <dbReference type="PROSITE-ProRule" id="PRU00169"/>
    </source>
</evidence>
<keyword evidence="4" id="KW-1185">Reference proteome</keyword>
<dbReference type="InterPro" id="IPR001789">
    <property type="entry name" value="Sig_transdc_resp-reg_receiver"/>
</dbReference>
<name>W6RHX6_9HYPH</name>
<keyword evidence="3" id="KW-0614">Plasmid</keyword>
<protein>
    <recommendedName>
        <fullName evidence="2">Response regulatory domain-containing protein</fullName>
    </recommendedName>
</protein>
<sequence length="141" mass="15399">MIMSLAHSRAAVASVDIALDFCNCALSGGVRRCQGFYLDHRGASPGKDRSMSLRILIVEDEMLIACTLEATLRDLGHEVVGFAGRLDEALEMVGSREFDVAMLDLKLGTEMTFPVADLLIELNKKFIFSTGFDEVEVDGPI</sequence>
<feature type="domain" description="Response regulatory" evidence="2">
    <location>
        <begin position="54"/>
        <end position="141"/>
    </location>
</feature>
<gene>
    <name evidence="3" type="ORF">LPU83_pLPU83b_0429</name>
</gene>
<dbReference type="GO" id="GO:0000160">
    <property type="term" value="P:phosphorelay signal transduction system"/>
    <property type="evidence" value="ECO:0007669"/>
    <property type="project" value="InterPro"/>
</dbReference>
<dbReference type="Proteomes" id="UP000019443">
    <property type="component" value="Unassembled WGS sequence"/>
</dbReference>
<dbReference type="AlphaFoldDB" id="W6RHX6"/>
<evidence type="ECO:0000313" key="3">
    <source>
        <dbReference type="EMBL" id="CDM60414.1"/>
    </source>
</evidence>
<dbReference type="InterPro" id="IPR011006">
    <property type="entry name" value="CheY-like_superfamily"/>
</dbReference>
<accession>W6RHX6</accession>
<keyword evidence="1" id="KW-0597">Phosphoprotein</keyword>
<evidence type="ECO:0000259" key="2">
    <source>
        <dbReference type="PROSITE" id="PS50110"/>
    </source>
</evidence>
<feature type="modified residue" description="4-aspartylphosphate" evidence="1">
    <location>
        <position position="104"/>
    </location>
</feature>
<geneLocation type="plasmid" evidence="3">
    <name>pLPU83b</name>
</geneLocation>
<dbReference type="PROSITE" id="PS50110">
    <property type="entry name" value="RESPONSE_REGULATORY"/>
    <property type="match status" value="1"/>
</dbReference>
<dbReference type="Gene3D" id="3.40.50.2300">
    <property type="match status" value="1"/>
</dbReference>
<organism evidence="3 4">
    <name type="scientific">Rhizobium favelukesii</name>
    <dbReference type="NCBI Taxonomy" id="348824"/>
    <lineage>
        <taxon>Bacteria</taxon>
        <taxon>Pseudomonadati</taxon>
        <taxon>Pseudomonadota</taxon>
        <taxon>Alphaproteobacteria</taxon>
        <taxon>Hyphomicrobiales</taxon>
        <taxon>Rhizobiaceae</taxon>
        <taxon>Rhizobium/Agrobacterium group</taxon>
        <taxon>Rhizobium</taxon>
    </lineage>
</organism>
<dbReference type="EMBL" id="CBYB010000042">
    <property type="protein sequence ID" value="CDM60414.1"/>
    <property type="molecule type" value="Genomic_DNA"/>
</dbReference>